<gene>
    <name evidence="3" type="ORF">RRG08_010759</name>
</gene>
<keyword evidence="1" id="KW-0245">EGF-like domain</keyword>
<evidence type="ECO:0008006" key="5">
    <source>
        <dbReference type="Google" id="ProtNLM"/>
    </source>
</evidence>
<name>A0AAE1A3M5_9GAST</name>
<evidence type="ECO:0000313" key="4">
    <source>
        <dbReference type="Proteomes" id="UP001283361"/>
    </source>
</evidence>
<sequence length="463" mass="49996">MDISSACLSPPPFTQPNLPEKNFLFDRLVQLEVLPMAVHIDAVLYEERYHGDHRDQHDHQGVVPTAALRGQTTMVFIAAWFLVSFSLSTVLEVSGQCITPGWFGNDCQFECHCANNADCDMLHGDCPGTCAAGYFGPACQFVSSPFMFCSPSEDCPALMDQNDETCSSADLSNLEFVFVENKLLTWIRIVFNDSSSSLRLQHDSRNQLQLEVAMCDERDVNKCEPQKKVDYATVVNNRTLDIFPTVPKVSFFFLIVFPEPVTVCSVYARTDSDCPPSRFGAGCESECNCVHQGYCVDSAGRCTSGCPHGYTGQDCWTPCPDGHFGSECNETCSVHCSGSNHSCDHRDGACNLGCDVGYQPPVCKKTCDAGTYGPGCSKNCSLHCSGPGHMCDAIHGSCELGCDAGYIAPLCDTAVRSDTNCTAGSNHNLSDSKAEALARSCGIFAVVAVVSAAIAGAIVVRKR</sequence>
<reference evidence="3" key="1">
    <citation type="journal article" date="2023" name="G3 (Bethesda)">
        <title>A reference genome for the long-term kleptoplast-retaining sea slug Elysia crispata morphotype clarki.</title>
        <authorList>
            <person name="Eastman K.E."/>
            <person name="Pendleton A.L."/>
            <person name="Shaikh M.A."/>
            <person name="Suttiyut T."/>
            <person name="Ogas R."/>
            <person name="Tomko P."/>
            <person name="Gavelis G."/>
            <person name="Widhalm J.R."/>
            <person name="Wisecaver J.H."/>
        </authorList>
    </citation>
    <scope>NUCLEOTIDE SEQUENCE</scope>
    <source>
        <strain evidence="3">ECLA1</strain>
    </source>
</reference>
<keyword evidence="2" id="KW-0472">Membrane</keyword>
<evidence type="ECO:0000313" key="3">
    <source>
        <dbReference type="EMBL" id="KAK3780318.1"/>
    </source>
</evidence>
<dbReference type="AlphaFoldDB" id="A0AAE1A3M5"/>
<keyword evidence="4" id="KW-1185">Reference proteome</keyword>
<dbReference type="Gene3D" id="2.170.300.10">
    <property type="entry name" value="Tie2 ligand-binding domain superfamily"/>
    <property type="match status" value="2"/>
</dbReference>
<evidence type="ECO:0000256" key="1">
    <source>
        <dbReference type="ARBA" id="ARBA00022536"/>
    </source>
</evidence>
<dbReference type="Proteomes" id="UP001283361">
    <property type="component" value="Unassembled WGS sequence"/>
</dbReference>
<dbReference type="EMBL" id="JAWDGP010002742">
    <property type="protein sequence ID" value="KAK3780318.1"/>
    <property type="molecule type" value="Genomic_DNA"/>
</dbReference>
<keyword evidence="2" id="KW-0812">Transmembrane</keyword>
<dbReference type="PANTHER" id="PTHR24043">
    <property type="entry name" value="SCAVENGER RECEPTOR CLASS F"/>
    <property type="match status" value="1"/>
</dbReference>
<proteinExistence type="predicted"/>
<protein>
    <recommendedName>
        <fullName evidence="5">EGF-like domain-containing protein</fullName>
    </recommendedName>
</protein>
<dbReference type="PANTHER" id="PTHR24043:SF8">
    <property type="entry name" value="EGF-LIKE DOMAIN-CONTAINING PROTEIN"/>
    <property type="match status" value="1"/>
</dbReference>
<dbReference type="InterPro" id="IPR042635">
    <property type="entry name" value="MEGF10/SREC1/2-like"/>
</dbReference>
<dbReference type="GO" id="GO:0005044">
    <property type="term" value="F:scavenger receptor activity"/>
    <property type="evidence" value="ECO:0007669"/>
    <property type="project" value="InterPro"/>
</dbReference>
<evidence type="ECO:0000256" key="2">
    <source>
        <dbReference type="SAM" id="Phobius"/>
    </source>
</evidence>
<accession>A0AAE1A3M5</accession>
<feature type="transmembrane region" description="Helical" evidence="2">
    <location>
        <begin position="442"/>
        <end position="460"/>
    </location>
</feature>
<keyword evidence="2" id="KW-1133">Transmembrane helix</keyword>
<organism evidence="3 4">
    <name type="scientific">Elysia crispata</name>
    <name type="common">lettuce slug</name>
    <dbReference type="NCBI Taxonomy" id="231223"/>
    <lineage>
        <taxon>Eukaryota</taxon>
        <taxon>Metazoa</taxon>
        <taxon>Spiralia</taxon>
        <taxon>Lophotrochozoa</taxon>
        <taxon>Mollusca</taxon>
        <taxon>Gastropoda</taxon>
        <taxon>Heterobranchia</taxon>
        <taxon>Euthyneura</taxon>
        <taxon>Panpulmonata</taxon>
        <taxon>Sacoglossa</taxon>
        <taxon>Placobranchoidea</taxon>
        <taxon>Plakobranchidae</taxon>
        <taxon>Elysia</taxon>
    </lineage>
</organism>
<comment type="caution">
    <text evidence="3">The sequence shown here is derived from an EMBL/GenBank/DDBJ whole genome shotgun (WGS) entry which is preliminary data.</text>
</comment>